<feature type="transmembrane region" description="Helical" evidence="1">
    <location>
        <begin position="44"/>
        <end position="66"/>
    </location>
</feature>
<gene>
    <name evidence="2" type="ORF">J3359_08810</name>
</gene>
<evidence type="ECO:0000256" key="1">
    <source>
        <dbReference type="SAM" id="Phobius"/>
    </source>
</evidence>
<sequence length="113" mass="13556">MKIADFRNFIWNKLENRKVKIFSIIAIFLFYLLPFPNFTTDFSVTDLLLGLLLVMSIGAFVSFVYLESSYNYRKKRNSFLNKDEVLNFDYFTRVYILYYFIVIPWSLLSSILK</sequence>
<keyword evidence="1" id="KW-0812">Transmembrane</keyword>
<dbReference type="AlphaFoldDB" id="A0A975H8R1"/>
<feature type="transmembrane region" description="Helical" evidence="1">
    <location>
        <begin position="87"/>
        <end position="108"/>
    </location>
</feature>
<feature type="transmembrane region" description="Helical" evidence="1">
    <location>
        <begin position="21"/>
        <end position="38"/>
    </location>
</feature>
<keyword evidence="3" id="KW-1185">Reference proteome</keyword>
<evidence type="ECO:0000313" key="3">
    <source>
        <dbReference type="Proteomes" id="UP000663920"/>
    </source>
</evidence>
<proteinExistence type="predicted"/>
<dbReference type="Proteomes" id="UP000663920">
    <property type="component" value="Chromosome"/>
</dbReference>
<dbReference type="RefSeq" id="WP_208080316.1">
    <property type="nucleotide sequence ID" value="NZ_CP071869.1"/>
</dbReference>
<dbReference type="EMBL" id="CP071869">
    <property type="protein sequence ID" value="QTE24344.1"/>
    <property type="molecule type" value="Genomic_DNA"/>
</dbReference>
<name>A0A975H8R1_9FLAO</name>
<dbReference type="KEGG" id="pcea:J3359_08810"/>
<accession>A0A975H8R1</accession>
<reference evidence="2 3" key="1">
    <citation type="submission" date="2021-03" db="EMBL/GenBank/DDBJ databases">
        <title>Complete genome of Polaribacter_sp.SM13.</title>
        <authorList>
            <person name="Jeong S.W."/>
            <person name="Bae J.W."/>
        </authorList>
    </citation>
    <scope>NUCLEOTIDE SEQUENCE [LARGE SCALE GENOMIC DNA]</scope>
    <source>
        <strain evidence="2 3">SM13</strain>
    </source>
</reference>
<evidence type="ECO:0000313" key="2">
    <source>
        <dbReference type="EMBL" id="QTE24344.1"/>
    </source>
</evidence>
<protein>
    <submittedName>
        <fullName evidence="2">Uncharacterized protein</fullName>
    </submittedName>
</protein>
<keyword evidence="1" id="KW-0472">Membrane</keyword>
<organism evidence="2 3">
    <name type="scientific">Polaribacter cellanae</name>
    <dbReference type="NCBI Taxonomy" id="2818493"/>
    <lineage>
        <taxon>Bacteria</taxon>
        <taxon>Pseudomonadati</taxon>
        <taxon>Bacteroidota</taxon>
        <taxon>Flavobacteriia</taxon>
        <taxon>Flavobacteriales</taxon>
        <taxon>Flavobacteriaceae</taxon>
    </lineage>
</organism>
<keyword evidence="1" id="KW-1133">Transmembrane helix</keyword>